<dbReference type="SMART" id="SM00972">
    <property type="entry name" value="SCPU"/>
    <property type="match status" value="1"/>
</dbReference>
<protein>
    <submittedName>
        <fullName evidence="3">Spore coat U domain-containing protein</fullName>
    </submittedName>
</protein>
<feature type="signal peptide" evidence="1">
    <location>
        <begin position="1"/>
        <end position="26"/>
    </location>
</feature>
<keyword evidence="4" id="KW-1185">Reference proteome</keyword>
<evidence type="ECO:0000313" key="3">
    <source>
        <dbReference type="EMBL" id="WWO39939.1"/>
    </source>
</evidence>
<dbReference type="InterPro" id="IPR053167">
    <property type="entry name" value="Spore_coat_component"/>
</dbReference>
<feature type="domain" description="Spore coat protein U/FanG" evidence="2">
    <location>
        <begin position="30"/>
        <end position="179"/>
    </location>
</feature>
<proteinExistence type="predicted"/>
<reference evidence="3 4" key="1">
    <citation type="journal article" date="2024" name="Front. Plant Sci.">
        <title>Comprehensive phenomic and genomic studies of the species, Pectobacterium cacticida and proposal for reclassification as Alcorniella cacticida comb. nov.</title>
        <authorList>
            <person name="Jonca J."/>
            <person name="Pirhonen M."/>
            <person name="Waleron M.M."/>
            <person name="Gawor J."/>
            <person name="Mrozik A."/>
            <person name="Smoktunowicz M."/>
            <person name="Waleron K."/>
            <person name="Waleron M."/>
        </authorList>
    </citation>
    <scope>NUCLEOTIDE SEQUENCE [LARGE SCALE GENOMIC DNA]</scope>
    <source>
        <strain evidence="3 4">DPMP6</strain>
    </source>
</reference>
<gene>
    <name evidence="3" type="ORF">QNA12_08275</name>
</gene>
<evidence type="ECO:0000259" key="2">
    <source>
        <dbReference type="Pfam" id="PF05229"/>
    </source>
</evidence>
<sequence>MKAKPIILPILSALFTSFCLTNTANGVTITGQIPLSLTITAACTVNNGGGAGATWGTIDFGAHSGLDNAINSQATSTGGNGVTVNCSVGTPAALHIDAGANATDSLRRLAPDTGTYHVPYRLYSDANRTAEIPLTSTGGIAIVATGNPQLIPVYASILPSDQTVIAPTAGSYTDTVTATIEW</sequence>
<keyword evidence="1" id="KW-0732">Signal</keyword>
<dbReference type="EMBL" id="CP125967">
    <property type="protein sequence ID" value="WWO39939.1"/>
    <property type="molecule type" value="Genomic_DNA"/>
</dbReference>
<accession>A0ABZ2GDI9</accession>
<dbReference type="Proteomes" id="UP001379444">
    <property type="component" value="Chromosome"/>
</dbReference>
<organism evidence="3 4">
    <name type="scientific">Pectobacterium cacticida</name>
    <dbReference type="NCBI Taxonomy" id="69221"/>
    <lineage>
        <taxon>Bacteria</taxon>
        <taxon>Pseudomonadati</taxon>
        <taxon>Pseudomonadota</taxon>
        <taxon>Gammaproteobacteria</taxon>
        <taxon>Enterobacterales</taxon>
        <taxon>Pectobacteriaceae</taxon>
        <taxon>Pectobacterium</taxon>
    </lineage>
</organism>
<dbReference type="InterPro" id="IPR007893">
    <property type="entry name" value="Spore_coat_U/FanG"/>
</dbReference>
<dbReference type="Pfam" id="PF05229">
    <property type="entry name" value="SCPU"/>
    <property type="match status" value="1"/>
</dbReference>
<dbReference type="PANTHER" id="PTHR37089:SF4">
    <property type="entry name" value="EXPORTED PROTEIN"/>
    <property type="match status" value="1"/>
</dbReference>
<name>A0ABZ2GDI9_9GAMM</name>
<feature type="chain" id="PRO_5047432083" evidence="1">
    <location>
        <begin position="27"/>
        <end position="182"/>
    </location>
</feature>
<dbReference type="PANTHER" id="PTHR37089">
    <property type="entry name" value="PROTEIN U-RELATED"/>
    <property type="match status" value="1"/>
</dbReference>
<evidence type="ECO:0000256" key="1">
    <source>
        <dbReference type="SAM" id="SignalP"/>
    </source>
</evidence>
<evidence type="ECO:0000313" key="4">
    <source>
        <dbReference type="Proteomes" id="UP001379444"/>
    </source>
</evidence>
<dbReference type="RefSeq" id="WP_264496081.1">
    <property type="nucleotide sequence ID" value="NZ_CP109947.1"/>
</dbReference>